<reference evidence="2 3" key="1">
    <citation type="submission" date="2017-06" db="EMBL/GenBank/DDBJ databases">
        <title>Comparative genomic analysis of Ambrosia Fusariam Clade fungi.</title>
        <authorList>
            <person name="Stajich J.E."/>
            <person name="Carrillo J."/>
            <person name="Kijimoto T."/>
            <person name="Eskalen A."/>
            <person name="O'Donnell K."/>
            <person name="Kasson M."/>
        </authorList>
    </citation>
    <scope>NUCLEOTIDE SEQUENCE [LARGE SCALE GENOMIC DNA]</scope>
    <source>
        <strain evidence="2">UCR3666</strain>
    </source>
</reference>
<accession>A0A3M2RSP5</accession>
<keyword evidence="1" id="KW-1133">Transmembrane helix</keyword>
<keyword evidence="3" id="KW-1185">Reference proteome</keyword>
<protein>
    <submittedName>
        <fullName evidence="2">Uncharacterized protein</fullName>
    </submittedName>
</protein>
<organism evidence="2 3">
    <name type="scientific">Fusarium kuroshium</name>
    <dbReference type="NCBI Taxonomy" id="2010991"/>
    <lineage>
        <taxon>Eukaryota</taxon>
        <taxon>Fungi</taxon>
        <taxon>Dikarya</taxon>
        <taxon>Ascomycota</taxon>
        <taxon>Pezizomycotina</taxon>
        <taxon>Sordariomycetes</taxon>
        <taxon>Hypocreomycetidae</taxon>
        <taxon>Hypocreales</taxon>
        <taxon>Nectriaceae</taxon>
        <taxon>Fusarium</taxon>
        <taxon>Fusarium solani species complex</taxon>
    </lineage>
</organism>
<keyword evidence="1" id="KW-0472">Membrane</keyword>
<gene>
    <name evidence="2" type="ORF">CDV36_012229</name>
</gene>
<evidence type="ECO:0000313" key="2">
    <source>
        <dbReference type="EMBL" id="RMJ08172.1"/>
    </source>
</evidence>
<feature type="transmembrane region" description="Helical" evidence="1">
    <location>
        <begin position="14"/>
        <end position="39"/>
    </location>
</feature>
<proteinExistence type="predicted"/>
<name>A0A3M2RSP5_9HYPO</name>
<comment type="caution">
    <text evidence="2">The sequence shown here is derived from an EMBL/GenBank/DDBJ whole genome shotgun (WGS) entry which is preliminary data.</text>
</comment>
<keyword evidence="1" id="KW-0812">Transmembrane</keyword>
<dbReference type="EMBL" id="NKUJ01000301">
    <property type="protein sequence ID" value="RMJ08172.1"/>
    <property type="molecule type" value="Genomic_DNA"/>
</dbReference>
<evidence type="ECO:0000256" key="1">
    <source>
        <dbReference type="SAM" id="Phobius"/>
    </source>
</evidence>
<dbReference type="AlphaFoldDB" id="A0A3M2RSP5"/>
<dbReference type="Proteomes" id="UP000277212">
    <property type="component" value="Unassembled WGS sequence"/>
</dbReference>
<evidence type="ECO:0000313" key="3">
    <source>
        <dbReference type="Proteomes" id="UP000277212"/>
    </source>
</evidence>
<sequence>MPALAPVVSPWPDWLLFGTGVLVGVGVDFGAPVAVLVVVELVDSVLLSGELVDLVVELVDDFGVGVGVRFGVEPDVELEVSLEVELEVELEVDLGVGVGVRLGVDLGGVDLGANLCIDIIVVGTKAVSTRTRGKILATFVLVPSTITSLVDVVASEAETTAAVEVSPSTAGLAILNFVDLFGITQRDETRCDDMTVLYSEVGIA</sequence>